<dbReference type="EMBL" id="JXMS01000003">
    <property type="protein sequence ID" value="OBQ56222.1"/>
    <property type="molecule type" value="Genomic_DNA"/>
</dbReference>
<dbReference type="CDD" id="cd02976">
    <property type="entry name" value="NrdH"/>
    <property type="match status" value="1"/>
</dbReference>
<name>A0A1B7XL42_9BACT</name>
<accession>A0A1B7XL42</accession>
<evidence type="ECO:0000313" key="2">
    <source>
        <dbReference type="EMBL" id="OBQ56222.1"/>
    </source>
</evidence>
<sequence length="85" mass="9835">MANDCTLYALSTCIHCRRMKVFLEDNEVDFDNIFVDKLRGDERKDIIDKIRNYNPKLSFPTLVVNGGQCIIVGFHKDQIEEALDL</sequence>
<dbReference type="STRING" id="1560234.SP90_02585"/>
<dbReference type="SUPFAM" id="SSF52833">
    <property type="entry name" value="Thioredoxin-like"/>
    <property type="match status" value="1"/>
</dbReference>
<keyword evidence="3" id="KW-1185">Reference proteome</keyword>
<evidence type="ECO:0000313" key="3">
    <source>
        <dbReference type="Proteomes" id="UP000091979"/>
    </source>
</evidence>
<dbReference type="InterPro" id="IPR036249">
    <property type="entry name" value="Thioredoxin-like_sf"/>
</dbReference>
<dbReference type="Gene3D" id="3.40.30.10">
    <property type="entry name" value="Glutaredoxin"/>
    <property type="match status" value="1"/>
</dbReference>
<proteinExistence type="predicted"/>
<feature type="domain" description="Glutaredoxin" evidence="1">
    <location>
        <begin position="6"/>
        <end position="66"/>
    </location>
</feature>
<dbReference type="OrthoDB" id="9795531at2"/>
<comment type="caution">
    <text evidence="2">The sequence shown here is derived from an EMBL/GenBank/DDBJ whole genome shotgun (WGS) entry which is preliminary data.</text>
</comment>
<dbReference type="PROSITE" id="PS51354">
    <property type="entry name" value="GLUTAREDOXIN_2"/>
    <property type="match status" value="1"/>
</dbReference>
<reference evidence="2 3" key="1">
    <citation type="submission" date="2015-01" db="EMBL/GenBank/DDBJ databases">
        <title>Desulfovibrio sp. JC271 draft genome sequence.</title>
        <authorList>
            <person name="Shivani Y."/>
            <person name="Subhash Y."/>
            <person name="Sasikala C."/>
            <person name="Ramana C.V."/>
        </authorList>
    </citation>
    <scope>NUCLEOTIDE SEQUENCE [LARGE SCALE GENOMIC DNA]</scope>
    <source>
        <strain evidence="2 3">JC271</strain>
    </source>
</reference>
<dbReference type="AlphaFoldDB" id="A0A1B7XL42"/>
<dbReference type="Pfam" id="PF00462">
    <property type="entry name" value="Glutaredoxin"/>
    <property type="match status" value="1"/>
</dbReference>
<protein>
    <submittedName>
        <fullName evidence="2">Glutaredoxin</fullName>
    </submittedName>
</protein>
<dbReference type="Proteomes" id="UP000091979">
    <property type="component" value="Unassembled WGS sequence"/>
</dbReference>
<organism evidence="2 3">
    <name type="scientific">Halodesulfovibrio spirochaetisodalis</name>
    <dbReference type="NCBI Taxonomy" id="1560234"/>
    <lineage>
        <taxon>Bacteria</taxon>
        <taxon>Pseudomonadati</taxon>
        <taxon>Thermodesulfobacteriota</taxon>
        <taxon>Desulfovibrionia</taxon>
        <taxon>Desulfovibrionales</taxon>
        <taxon>Desulfovibrionaceae</taxon>
        <taxon>Halodesulfovibrio</taxon>
    </lineage>
</organism>
<dbReference type="PATRIC" id="fig|1560234.3.peg.1972"/>
<dbReference type="InterPro" id="IPR002109">
    <property type="entry name" value="Glutaredoxin"/>
</dbReference>
<evidence type="ECO:0000259" key="1">
    <source>
        <dbReference type="Pfam" id="PF00462"/>
    </source>
</evidence>
<dbReference type="RefSeq" id="WP_066852251.1">
    <property type="nucleotide sequence ID" value="NZ_JXMS01000003.1"/>
</dbReference>
<gene>
    <name evidence="2" type="ORF">SP90_02585</name>
</gene>